<evidence type="ECO:0000313" key="2">
    <source>
        <dbReference type="Proteomes" id="UP001732700"/>
    </source>
</evidence>
<name>A0ACD5V9T4_AVESA</name>
<keyword evidence="2" id="KW-1185">Reference proteome</keyword>
<evidence type="ECO:0000313" key="1">
    <source>
        <dbReference type="EnsemblPlants" id="AVESA.00010b.r2.2DG0400560.1.CDS.1"/>
    </source>
</evidence>
<protein>
    <submittedName>
        <fullName evidence="1">Uncharacterized protein</fullName>
    </submittedName>
</protein>
<sequence>MVGPPPHVNKHRLKPLYQLVVNNFHILVILPVISIVVLRKATQLGPNEFLSRFHGLRQVHLFLAVFLPFAMATLYLIRRPRSVYLVDYACCRPKSSCRVSLGSCTENARLSPYIDDGSFRFLSRMLERSGLGDQTYLHPSLHEIPPRCCLASSRDEAEQVIFAAMDDLFAKTGVSPGAINILVTNCSGFTATPTFTDMIVNKYKLRVDIQEVNMSGMGCSAGVISLDVAKNLLQAAPRGAHALVVSTEITSLINYTGKNRTMLLPAALFRMGAAAVLLSTSRSKSRFRLKHVVRTLTAAEDRAYQCASMMEDDEGQTGVQLSKDLLPVAGETLKANIAALGSIVLPPSEKLLFALSFIARKVLSRKMKLYVPDFRTAFEHFCIHTGGRGVIDAVQCSLFLSDENVEPSRMTLHRFGNTSRVHCGTSWRTSRPRDGHGRATGCGWPASALGSSATALCGSASSQPATSQLARPGLIPSISIL</sequence>
<dbReference type="Proteomes" id="UP001732700">
    <property type="component" value="Chromosome 2D"/>
</dbReference>
<reference evidence="1" key="1">
    <citation type="submission" date="2021-05" db="EMBL/GenBank/DDBJ databases">
        <authorList>
            <person name="Scholz U."/>
            <person name="Mascher M."/>
            <person name="Fiebig A."/>
        </authorList>
    </citation>
    <scope>NUCLEOTIDE SEQUENCE [LARGE SCALE GENOMIC DNA]</scope>
</reference>
<proteinExistence type="predicted"/>
<dbReference type="EnsemblPlants" id="AVESA.00010b.r2.2DG0400560.1">
    <property type="protein sequence ID" value="AVESA.00010b.r2.2DG0400560.1.CDS.1"/>
    <property type="gene ID" value="AVESA.00010b.r2.2DG0400560"/>
</dbReference>
<organism evidence="1 2">
    <name type="scientific">Avena sativa</name>
    <name type="common">Oat</name>
    <dbReference type="NCBI Taxonomy" id="4498"/>
    <lineage>
        <taxon>Eukaryota</taxon>
        <taxon>Viridiplantae</taxon>
        <taxon>Streptophyta</taxon>
        <taxon>Embryophyta</taxon>
        <taxon>Tracheophyta</taxon>
        <taxon>Spermatophyta</taxon>
        <taxon>Magnoliopsida</taxon>
        <taxon>Liliopsida</taxon>
        <taxon>Poales</taxon>
        <taxon>Poaceae</taxon>
        <taxon>BOP clade</taxon>
        <taxon>Pooideae</taxon>
        <taxon>Poodae</taxon>
        <taxon>Poeae</taxon>
        <taxon>Poeae Chloroplast Group 1 (Aveneae type)</taxon>
        <taxon>Aveninae</taxon>
        <taxon>Avena</taxon>
    </lineage>
</organism>
<reference evidence="1" key="2">
    <citation type="submission" date="2025-09" db="UniProtKB">
        <authorList>
            <consortium name="EnsemblPlants"/>
        </authorList>
    </citation>
    <scope>IDENTIFICATION</scope>
</reference>
<accession>A0ACD5V9T4</accession>